<dbReference type="Gene3D" id="2.40.170.20">
    <property type="entry name" value="TonB-dependent receptor, beta-barrel domain"/>
    <property type="match status" value="1"/>
</dbReference>
<evidence type="ECO:0000313" key="15">
    <source>
        <dbReference type="EMBL" id="SFZ85045.1"/>
    </source>
</evidence>
<dbReference type="GO" id="GO:0015344">
    <property type="term" value="F:siderophore uptake transmembrane transporter activity"/>
    <property type="evidence" value="ECO:0007669"/>
    <property type="project" value="TreeGrafter"/>
</dbReference>
<evidence type="ECO:0000259" key="13">
    <source>
        <dbReference type="Pfam" id="PF00593"/>
    </source>
</evidence>
<dbReference type="InterPro" id="IPR036942">
    <property type="entry name" value="Beta-barrel_TonB_sf"/>
</dbReference>
<feature type="coiled-coil region" evidence="12">
    <location>
        <begin position="88"/>
        <end position="115"/>
    </location>
</feature>
<evidence type="ECO:0000259" key="14">
    <source>
        <dbReference type="Pfam" id="PF07715"/>
    </source>
</evidence>
<dbReference type="GeneID" id="47724474"/>
<dbReference type="Pfam" id="PF13715">
    <property type="entry name" value="CarbopepD_reg_2"/>
    <property type="match status" value="1"/>
</dbReference>
<evidence type="ECO:0000256" key="2">
    <source>
        <dbReference type="ARBA" id="ARBA00022448"/>
    </source>
</evidence>
<dbReference type="CDD" id="cd01347">
    <property type="entry name" value="ligand_gated_channel"/>
    <property type="match status" value="1"/>
</dbReference>
<dbReference type="STRING" id="1349785.GCA_000509405_02589"/>
<dbReference type="AlphaFoldDB" id="A0A2H1EDA1"/>
<evidence type="ECO:0000256" key="3">
    <source>
        <dbReference type="ARBA" id="ARBA00022452"/>
    </source>
</evidence>
<evidence type="ECO:0000313" key="16">
    <source>
        <dbReference type="Proteomes" id="UP000231564"/>
    </source>
</evidence>
<keyword evidence="7 10" id="KW-0472">Membrane</keyword>
<dbReference type="SUPFAM" id="SSF49464">
    <property type="entry name" value="Carboxypeptidase regulatory domain-like"/>
    <property type="match status" value="1"/>
</dbReference>
<keyword evidence="4 10" id="KW-0812">Transmembrane</keyword>
<dbReference type="OrthoDB" id="9782587at2"/>
<dbReference type="EMBL" id="LT634361">
    <property type="protein sequence ID" value="SFZ85045.1"/>
    <property type="molecule type" value="Genomic_DNA"/>
</dbReference>
<dbReference type="Gene3D" id="2.170.130.10">
    <property type="entry name" value="TonB-dependent receptor, plug domain"/>
    <property type="match status" value="1"/>
</dbReference>
<evidence type="ECO:0000256" key="6">
    <source>
        <dbReference type="ARBA" id="ARBA00023077"/>
    </source>
</evidence>
<feature type="domain" description="TonB-dependent receptor plug" evidence="14">
    <location>
        <begin position="112"/>
        <end position="221"/>
    </location>
</feature>
<keyword evidence="5" id="KW-0732">Signal</keyword>
<evidence type="ECO:0000256" key="9">
    <source>
        <dbReference type="ARBA" id="ARBA00023237"/>
    </source>
</evidence>
<evidence type="ECO:0000256" key="1">
    <source>
        <dbReference type="ARBA" id="ARBA00004571"/>
    </source>
</evidence>
<keyword evidence="8 15" id="KW-0675">Receptor</keyword>
<sequence length="784" mass="88132">MNNKILIICIAIILPIMSYSQQIYTGKIIDQNNNPVVGAAIISLENKNKGTTTDLHGSFSITLTTPSVQISSIGFNTKTITLLKKKNLISLEETIESLEEIIVSASREIQKRKEIPAAIGVLSSTQIKETKAFGIEQLVNQIPGVFMSTSKAASNEQHFMATRSPISTKSLFLYIEDGLPIRPVAVFNHNALLEMNSTAFNRVEVLKGPASSIYGSEAIGGSFNFITKNPSKELSGSLGLQINSLGLTRQEADISTTVNEKYGFYFGGHHIARKNGPVAHSNYEKTALTFKNVNDFSENLKWINTVTFIDYRSDMSGSISEKNYLDGDYKSNQTFTEREAKSIRFRSSLNKIWNDHHKTSFNFIYRNNEMNQIPSYRIKQHRENGKLTGTGTGEINSNKFTSYVGLIQHKIDFNFASASLITGATADFSPQDYIAEKIDVTVNTNNAQNIAYSLKKDADILNYDADIFNYAGYAQFEISPLESLKFTSAIRYDGFSYDYNNRIEDIAGVKDTKVTYHNIAPKLGLNYNINRNSGIYVNYSKGFTPPQTASLFRNSKNKMAGNTVFDLNPAKFNNYEIGGYFSVPSKLKLDIALYQLDGKDRLISIRDANGNFAQKNAGKTRSRGIELGIKYNFLEHLSFSYSGSYATHRYTRFFHRNIDYSNTDMQTAPNYLANASLTYKPIQNLNISLEHEQIGKYNTSFENQAIIGKDTNGNSIKGTSTYKGHHVFNLRITYRIKKLEVWMHALNIFDQLYAVRASYSPWSKQNSYSIGNPKAFHLGVKYNF</sequence>
<feature type="domain" description="TonB-dependent receptor-like beta-barrel" evidence="13">
    <location>
        <begin position="314"/>
        <end position="740"/>
    </location>
</feature>
<keyword evidence="3 10" id="KW-1134">Transmembrane beta strand</keyword>
<gene>
    <name evidence="15" type="ORF">MARIT_3030</name>
</gene>
<dbReference type="InterPro" id="IPR000531">
    <property type="entry name" value="Beta-barrel_TonB"/>
</dbReference>
<dbReference type="SUPFAM" id="SSF56935">
    <property type="entry name" value="Porins"/>
    <property type="match status" value="1"/>
</dbReference>
<keyword evidence="12" id="KW-0175">Coiled coil</keyword>
<comment type="subcellular location">
    <subcellularLocation>
        <location evidence="1 10">Cell outer membrane</location>
        <topology evidence="1 10">Multi-pass membrane protein</topology>
    </subcellularLocation>
</comment>
<evidence type="ECO:0000256" key="12">
    <source>
        <dbReference type="SAM" id="Coils"/>
    </source>
</evidence>
<evidence type="ECO:0000256" key="7">
    <source>
        <dbReference type="ARBA" id="ARBA00023136"/>
    </source>
</evidence>
<keyword evidence="2 10" id="KW-0813">Transport</keyword>
<dbReference type="PANTHER" id="PTHR30069:SF29">
    <property type="entry name" value="HEMOGLOBIN AND HEMOGLOBIN-HAPTOGLOBIN-BINDING PROTEIN 1-RELATED"/>
    <property type="match status" value="1"/>
</dbReference>
<name>A0A2H1EDA1_9FLAO</name>
<dbReference type="Proteomes" id="UP000231564">
    <property type="component" value="Chromosome MARIT"/>
</dbReference>
<reference evidence="15 16" key="1">
    <citation type="submission" date="2016-11" db="EMBL/GenBank/DDBJ databases">
        <authorList>
            <person name="Jaros S."/>
            <person name="Januszkiewicz K."/>
            <person name="Wedrychowicz H."/>
        </authorList>
    </citation>
    <scope>NUCLEOTIDE SEQUENCE [LARGE SCALE GENOMIC DNA]</scope>
    <source>
        <strain evidence="15">NCIMB 2154T</strain>
    </source>
</reference>
<keyword evidence="9 10" id="KW-0998">Cell outer membrane</keyword>
<protein>
    <submittedName>
        <fullName evidence="15">TonB-dependent outer membrane receptor</fullName>
    </submittedName>
</protein>
<dbReference type="PANTHER" id="PTHR30069">
    <property type="entry name" value="TONB-DEPENDENT OUTER MEMBRANE RECEPTOR"/>
    <property type="match status" value="1"/>
</dbReference>
<evidence type="ECO:0000256" key="10">
    <source>
        <dbReference type="PROSITE-ProRule" id="PRU01360"/>
    </source>
</evidence>
<keyword evidence="6 11" id="KW-0798">TonB box</keyword>
<dbReference type="GO" id="GO:0009279">
    <property type="term" value="C:cell outer membrane"/>
    <property type="evidence" value="ECO:0007669"/>
    <property type="project" value="UniProtKB-SubCell"/>
</dbReference>
<dbReference type="InterPro" id="IPR008969">
    <property type="entry name" value="CarboxyPept-like_regulatory"/>
</dbReference>
<dbReference type="KEGG" id="tmar:MARIT_3030"/>
<dbReference type="InterPro" id="IPR012910">
    <property type="entry name" value="Plug_dom"/>
</dbReference>
<evidence type="ECO:0000256" key="11">
    <source>
        <dbReference type="RuleBase" id="RU003357"/>
    </source>
</evidence>
<dbReference type="GO" id="GO:0044718">
    <property type="term" value="P:siderophore transmembrane transport"/>
    <property type="evidence" value="ECO:0007669"/>
    <property type="project" value="TreeGrafter"/>
</dbReference>
<dbReference type="InterPro" id="IPR037066">
    <property type="entry name" value="Plug_dom_sf"/>
</dbReference>
<evidence type="ECO:0000256" key="8">
    <source>
        <dbReference type="ARBA" id="ARBA00023170"/>
    </source>
</evidence>
<dbReference type="Pfam" id="PF00593">
    <property type="entry name" value="TonB_dep_Rec_b-barrel"/>
    <property type="match status" value="1"/>
</dbReference>
<keyword evidence="16" id="KW-1185">Reference proteome</keyword>
<dbReference type="PROSITE" id="PS52016">
    <property type="entry name" value="TONB_DEPENDENT_REC_3"/>
    <property type="match status" value="1"/>
</dbReference>
<dbReference type="RefSeq" id="WP_100211895.1">
    <property type="nucleotide sequence ID" value="NZ_CP138495.1"/>
</dbReference>
<evidence type="ECO:0000256" key="4">
    <source>
        <dbReference type="ARBA" id="ARBA00022692"/>
    </source>
</evidence>
<comment type="similarity">
    <text evidence="10 11">Belongs to the TonB-dependent receptor family.</text>
</comment>
<evidence type="ECO:0000256" key="5">
    <source>
        <dbReference type="ARBA" id="ARBA00022729"/>
    </source>
</evidence>
<dbReference type="InterPro" id="IPR039426">
    <property type="entry name" value="TonB-dep_rcpt-like"/>
</dbReference>
<proteinExistence type="inferred from homology"/>
<organism evidence="15 16">
    <name type="scientific">Tenacibaculum maritimum NCIMB 2154</name>
    <dbReference type="NCBI Taxonomy" id="1349785"/>
    <lineage>
        <taxon>Bacteria</taxon>
        <taxon>Pseudomonadati</taxon>
        <taxon>Bacteroidota</taxon>
        <taxon>Flavobacteriia</taxon>
        <taxon>Flavobacteriales</taxon>
        <taxon>Flavobacteriaceae</taxon>
        <taxon>Tenacibaculum</taxon>
    </lineage>
</organism>
<accession>A0A2H1EDA1</accession>
<dbReference type="Pfam" id="PF07715">
    <property type="entry name" value="Plug"/>
    <property type="match status" value="1"/>
</dbReference>